<dbReference type="EnsemblMetazoa" id="ASIC006327-RA">
    <property type="protein sequence ID" value="ASIC006327-PA"/>
    <property type="gene ID" value="ASIC006327"/>
</dbReference>
<keyword evidence="3" id="KW-1185">Reference proteome</keyword>
<evidence type="ECO:0000313" key="1">
    <source>
        <dbReference type="EMBL" id="KFB38787.1"/>
    </source>
</evidence>
<gene>
    <name evidence="1" type="ORF">ZHAS_00006327</name>
</gene>
<name>A0A084VLE3_ANOSI</name>
<dbReference type="AlphaFoldDB" id="A0A084VLE3"/>
<dbReference type="VEuPathDB" id="VectorBase:ASIC006327"/>
<evidence type="ECO:0000313" key="2">
    <source>
        <dbReference type="EnsemblMetazoa" id="ASIC006327-PA"/>
    </source>
</evidence>
<reference evidence="1 3" key="1">
    <citation type="journal article" date="2014" name="BMC Genomics">
        <title>Genome sequence of Anopheles sinensis provides insight into genetics basis of mosquito competence for malaria parasites.</title>
        <authorList>
            <person name="Zhou D."/>
            <person name="Zhang D."/>
            <person name="Ding G."/>
            <person name="Shi L."/>
            <person name="Hou Q."/>
            <person name="Ye Y."/>
            <person name="Xu Y."/>
            <person name="Zhou H."/>
            <person name="Xiong C."/>
            <person name="Li S."/>
            <person name="Yu J."/>
            <person name="Hong S."/>
            <person name="Yu X."/>
            <person name="Zou P."/>
            <person name="Chen C."/>
            <person name="Chang X."/>
            <person name="Wang W."/>
            <person name="Lv Y."/>
            <person name="Sun Y."/>
            <person name="Ma L."/>
            <person name="Shen B."/>
            <person name="Zhu C."/>
        </authorList>
    </citation>
    <scope>NUCLEOTIDE SEQUENCE [LARGE SCALE GENOMIC DNA]</scope>
</reference>
<protein>
    <submittedName>
        <fullName evidence="1 2">Uncharacterized protein</fullName>
    </submittedName>
</protein>
<dbReference type="EMBL" id="KE524974">
    <property type="protein sequence ID" value="KFB38787.1"/>
    <property type="molecule type" value="Genomic_DNA"/>
</dbReference>
<accession>A0A084VLE3</accession>
<dbReference type="Proteomes" id="UP000030765">
    <property type="component" value="Unassembled WGS sequence"/>
</dbReference>
<sequence length="85" mass="9677">MHFTTTEVRRAFAASVYQLPACLFARKAMTLPLPVKITNERMATSAASPDYCLLFVSIQPMTPYFDCVSRKRRCFSHVPRFASRA</sequence>
<dbReference type="EMBL" id="ATLV01014483">
    <property type="status" value="NOT_ANNOTATED_CDS"/>
    <property type="molecule type" value="Genomic_DNA"/>
</dbReference>
<proteinExistence type="predicted"/>
<reference evidence="2" key="2">
    <citation type="submission" date="2020-05" db="UniProtKB">
        <authorList>
            <consortium name="EnsemblMetazoa"/>
        </authorList>
    </citation>
    <scope>IDENTIFICATION</scope>
</reference>
<organism evidence="1">
    <name type="scientific">Anopheles sinensis</name>
    <name type="common">Mosquito</name>
    <dbReference type="NCBI Taxonomy" id="74873"/>
    <lineage>
        <taxon>Eukaryota</taxon>
        <taxon>Metazoa</taxon>
        <taxon>Ecdysozoa</taxon>
        <taxon>Arthropoda</taxon>
        <taxon>Hexapoda</taxon>
        <taxon>Insecta</taxon>
        <taxon>Pterygota</taxon>
        <taxon>Neoptera</taxon>
        <taxon>Endopterygota</taxon>
        <taxon>Diptera</taxon>
        <taxon>Nematocera</taxon>
        <taxon>Culicoidea</taxon>
        <taxon>Culicidae</taxon>
        <taxon>Anophelinae</taxon>
        <taxon>Anopheles</taxon>
    </lineage>
</organism>
<evidence type="ECO:0000313" key="3">
    <source>
        <dbReference type="Proteomes" id="UP000030765"/>
    </source>
</evidence>